<dbReference type="AlphaFoldDB" id="A0A4R3ZB99"/>
<name>A0A4R3ZB99_9FIRM</name>
<dbReference type="PANTHER" id="PTHR30627:SF26">
    <property type="entry name" value="PENICILLIN-BINDING PROTEIN 2B"/>
    <property type="match status" value="1"/>
</dbReference>
<feature type="domain" description="PASTA" evidence="5">
    <location>
        <begin position="656"/>
        <end position="714"/>
    </location>
</feature>
<feature type="transmembrane region" description="Helical" evidence="4">
    <location>
        <begin position="12"/>
        <end position="34"/>
    </location>
</feature>
<dbReference type="PROSITE" id="PS51178">
    <property type="entry name" value="PASTA"/>
    <property type="match status" value="1"/>
</dbReference>
<evidence type="ECO:0000256" key="1">
    <source>
        <dbReference type="ARBA" id="ARBA00004370"/>
    </source>
</evidence>
<evidence type="ECO:0000259" key="5">
    <source>
        <dbReference type="PROSITE" id="PS51178"/>
    </source>
</evidence>
<dbReference type="GO" id="GO:0008658">
    <property type="term" value="F:penicillin binding"/>
    <property type="evidence" value="ECO:0007669"/>
    <property type="project" value="InterPro"/>
</dbReference>
<dbReference type="Pfam" id="PF03717">
    <property type="entry name" value="PBP_dimer"/>
    <property type="match status" value="1"/>
</dbReference>
<accession>A0A4R3ZB99</accession>
<proteinExistence type="inferred from homology"/>
<dbReference type="CDD" id="cd06576">
    <property type="entry name" value="PASTA_Pbp2x-like_1"/>
    <property type="match status" value="1"/>
</dbReference>
<dbReference type="GO" id="GO:0071555">
    <property type="term" value="P:cell wall organization"/>
    <property type="evidence" value="ECO:0007669"/>
    <property type="project" value="TreeGrafter"/>
</dbReference>
<dbReference type="GO" id="GO:0005886">
    <property type="term" value="C:plasma membrane"/>
    <property type="evidence" value="ECO:0007669"/>
    <property type="project" value="TreeGrafter"/>
</dbReference>
<keyword evidence="4" id="KW-0812">Transmembrane</keyword>
<evidence type="ECO:0000256" key="2">
    <source>
        <dbReference type="ARBA" id="ARBA00007171"/>
    </source>
</evidence>
<comment type="similarity">
    <text evidence="2">Belongs to the transpeptidase family.</text>
</comment>
<dbReference type="Gene3D" id="3.90.1310.10">
    <property type="entry name" value="Penicillin-binding protein 2a (Domain 2)"/>
    <property type="match status" value="1"/>
</dbReference>
<keyword evidence="4" id="KW-1133">Transmembrane helix</keyword>
<dbReference type="SUPFAM" id="SSF56601">
    <property type="entry name" value="beta-lactamase/transpeptidase-like"/>
    <property type="match status" value="1"/>
</dbReference>
<dbReference type="InterPro" id="IPR001460">
    <property type="entry name" value="PCN-bd_Tpept"/>
</dbReference>
<dbReference type="Gene3D" id="3.30.70.2110">
    <property type="match status" value="1"/>
</dbReference>
<evidence type="ECO:0000313" key="6">
    <source>
        <dbReference type="EMBL" id="TCW02877.1"/>
    </source>
</evidence>
<dbReference type="SMART" id="SM00740">
    <property type="entry name" value="PASTA"/>
    <property type="match status" value="2"/>
</dbReference>
<dbReference type="InterPro" id="IPR005311">
    <property type="entry name" value="PBP_dimer"/>
</dbReference>
<reference evidence="6 7" key="1">
    <citation type="submission" date="2019-03" db="EMBL/GenBank/DDBJ databases">
        <title>Genomic Encyclopedia of Type Strains, Phase IV (KMG-IV): sequencing the most valuable type-strain genomes for metagenomic binning, comparative biology and taxonomic classification.</title>
        <authorList>
            <person name="Goeker M."/>
        </authorList>
    </citation>
    <scope>NUCLEOTIDE SEQUENCE [LARGE SCALE GENOMIC DNA]</scope>
    <source>
        <strain evidence="6 7">DSM 29487</strain>
    </source>
</reference>
<dbReference type="Proteomes" id="UP000295515">
    <property type="component" value="Unassembled WGS sequence"/>
</dbReference>
<keyword evidence="7" id="KW-1185">Reference proteome</keyword>
<dbReference type="Gene3D" id="3.40.710.10">
    <property type="entry name" value="DD-peptidase/beta-lactamase superfamily"/>
    <property type="match status" value="1"/>
</dbReference>
<dbReference type="InterPro" id="IPR012338">
    <property type="entry name" value="Beta-lactam/transpept-like"/>
</dbReference>
<dbReference type="PANTHER" id="PTHR30627">
    <property type="entry name" value="PEPTIDOGLYCAN D,D-TRANSPEPTIDASE"/>
    <property type="match status" value="1"/>
</dbReference>
<comment type="subcellular location">
    <subcellularLocation>
        <location evidence="1">Membrane</location>
    </subcellularLocation>
</comment>
<keyword evidence="3 4" id="KW-0472">Membrane</keyword>
<gene>
    <name evidence="6" type="ORF">EDD60_101181</name>
</gene>
<dbReference type="SUPFAM" id="SSF56519">
    <property type="entry name" value="Penicillin binding protein dimerisation domain"/>
    <property type="match status" value="1"/>
</dbReference>
<dbReference type="CDD" id="cd06575">
    <property type="entry name" value="PASTA_Pbp2x-like_2"/>
    <property type="match status" value="1"/>
</dbReference>
<dbReference type="InterPro" id="IPR036138">
    <property type="entry name" value="PBP_dimer_sf"/>
</dbReference>
<dbReference type="Gene3D" id="2.20.70.70">
    <property type="match status" value="1"/>
</dbReference>
<evidence type="ECO:0000313" key="7">
    <source>
        <dbReference type="Proteomes" id="UP000295515"/>
    </source>
</evidence>
<sequence>MTMKKNSNQSAKIVLCIIALVVVALVFNVVFLGVTGKHLVSGNDIKDYAKNRGGGQKVETLQAKRGTIYSSDNEVIASDVKKYKLYAVLSKTRLTADKKPAYVVDKKETAKKLAPIIKMDEDKILERLNKNTYQVEFGSYGNNLSALVKDKIDALNLPGLEFTELTSRNYRYGDFASYEVGYAQVLTEELESKTTQSIVGQMGIEKTYNDELTGTNGQKIYLADNNNYILPNGIISETAPVAGNDVYLTIDTDIQTEMDLQMKKLIEAQKADKATCAIMEAKTGRILAVTNYPSFDPNKRDMKNYVDLFLNEAVEPGSVFKAFVYANALNDGRLNLKSTYPSGKFVYDKKLKPIRDWNKGEGWGTISYEKGFYYSSNTAICNMLTKITDKESLLQDYEDLGFFKAGEVDGLPTGSGVAGYKNNDGRLVEYLTTGYGQGSTFTGLQLMRGYSAFANDGKMVEPYLVEKVVNSETKENVYQAKTQYSKQIYSTSTVKKMRDLLSGVVNLKGSTGYPYHMDDIRLIGKTGTGQVAKDGRYRSNYYTNSFVGLAPYDDPEVVVVLWYQSYAGSAVNSAKVVNGVVRAALNKINEQPVKKVETSTFVLDSYLNQSVDFAKKILTSHQLSPLTIGDGKTVIDQYPKAKTELSSKSRVFLQTNGTNITMPSMEGWSRKEAEAFASMANIDLKFEGVGSIYKQSVTKGTKLKDNQKVTVYAK</sequence>
<dbReference type="Pfam" id="PF03793">
    <property type="entry name" value="PASTA"/>
    <property type="match status" value="2"/>
</dbReference>
<evidence type="ECO:0000256" key="4">
    <source>
        <dbReference type="SAM" id="Phobius"/>
    </source>
</evidence>
<dbReference type="InterPro" id="IPR005543">
    <property type="entry name" value="PASTA_dom"/>
</dbReference>
<dbReference type="SUPFAM" id="SSF54184">
    <property type="entry name" value="Penicillin-binding protein 2x (pbp-2x), c-terminal domain"/>
    <property type="match status" value="2"/>
</dbReference>
<protein>
    <submittedName>
        <fullName evidence="6">Penicillin-binding protein 2B</fullName>
    </submittedName>
</protein>
<dbReference type="InterPro" id="IPR050515">
    <property type="entry name" value="Beta-lactam/transpept"/>
</dbReference>
<organism evidence="6 7">
    <name type="scientific">Longibaculum muris</name>
    <dbReference type="NCBI Taxonomy" id="1796628"/>
    <lineage>
        <taxon>Bacteria</taxon>
        <taxon>Bacillati</taxon>
        <taxon>Bacillota</taxon>
        <taxon>Erysipelotrichia</taxon>
        <taxon>Erysipelotrichales</taxon>
        <taxon>Coprobacillaceae</taxon>
        <taxon>Longibaculum</taxon>
    </lineage>
</organism>
<comment type="caution">
    <text evidence="6">The sequence shown here is derived from an EMBL/GenBank/DDBJ whole genome shotgun (WGS) entry which is preliminary data.</text>
</comment>
<dbReference type="EMBL" id="SMCQ01000001">
    <property type="protein sequence ID" value="TCW02877.1"/>
    <property type="molecule type" value="Genomic_DNA"/>
</dbReference>
<evidence type="ECO:0000256" key="3">
    <source>
        <dbReference type="ARBA" id="ARBA00023136"/>
    </source>
</evidence>
<dbReference type="Pfam" id="PF00905">
    <property type="entry name" value="Transpeptidase"/>
    <property type="match status" value="1"/>
</dbReference>